<dbReference type="AlphaFoldDB" id="A0A1G6ZMF3"/>
<evidence type="ECO:0000313" key="4">
    <source>
        <dbReference type="Proteomes" id="UP000199417"/>
    </source>
</evidence>
<feature type="region of interest" description="Disordered" evidence="1">
    <location>
        <begin position="1"/>
        <end position="21"/>
    </location>
</feature>
<dbReference type="InterPro" id="IPR036388">
    <property type="entry name" value="WH-like_DNA-bd_sf"/>
</dbReference>
<dbReference type="SMART" id="SM00347">
    <property type="entry name" value="HTH_MARR"/>
    <property type="match status" value="1"/>
</dbReference>
<feature type="domain" description="HTH marR-type" evidence="2">
    <location>
        <begin position="1"/>
        <end position="154"/>
    </location>
</feature>
<dbReference type="SUPFAM" id="SSF46785">
    <property type="entry name" value="Winged helix' DNA-binding domain"/>
    <property type="match status" value="1"/>
</dbReference>
<protein>
    <submittedName>
        <fullName evidence="3">DNA-binding transcriptional regulator, MarR family</fullName>
    </submittedName>
</protein>
<dbReference type="PROSITE" id="PS50995">
    <property type="entry name" value="HTH_MARR_2"/>
    <property type="match status" value="1"/>
</dbReference>
<dbReference type="Gene3D" id="1.10.10.10">
    <property type="entry name" value="Winged helix-like DNA-binding domain superfamily/Winged helix DNA-binding domain"/>
    <property type="match status" value="1"/>
</dbReference>
<dbReference type="InterPro" id="IPR052526">
    <property type="entry name" value="HTH-type_Bedaq_tolerance"/>
</dbReference>
<dbReference type="InterPro" id="IPR036390">
    <property type="entry name" value="WH_DNA-bd_sf"/>
</dbReference>
<evidence type="ECO:0000313" key="3">
    <source>
        <dbReference type="EMBL" id="SDE03701.1"/>
    </source>
</evidence>
<dbReference type="GO" id="GO:0003700">
    <property type="term" value="F:DNA-binding transcription factor activity"/>
    <property type="evidence" value="ECO:0007669"/>
    <property type="project" value="InterPro"/>
</dbReference>
<dbReference type="PANTHER" id="PTHR39515">
    <property type="entry name" value="CONSERVED PROTEIN"/>
    <property type="match status" value="1"/>
</dbReference>
<dbReference type="InterPro" id="IPR000835">
    <property type="entry name" value="HTH_MarR-typ"/>
</dbReference>
<dbReference type="Pfam" id="PF12802">
    <property type="entry name" value="MarR_2"/>
    <property type="match status" value="1"/>
</dbReference>
<evidence type="ECO:0000259" key="2">
    <source>
        <dbReference type="PROSITE" id="PS50995"/>
    </source>
</evidence>
<dbReference type="STRING" id="168276.SAMN05444580_10957"/>
<dbReference type="PANTHER" id="PTHR39515:SF2">
    <property type="entry name" value="HTH-TYPE TRANSCRIPTIONAL REGULATOR RV0880"/>
    <property type="match status" value="1"/>
</dbReference>
<reference evidence="3 4" key="1">
    <citation type="submission" date="2016-10" db="EMBL/GenBank/DDBJ databases">
        <authorList>
            <person name="de Groot N.N."/>
        </authorList>
    </citation>
    <scope>NUCLEOTIDE SEQUENCE [LARGE SCALE GENOMIC DNA]</scope>
    <source>
        <strain evidence="3 4">JCM 11308</strain>
    </source>
</reference>
<keyword evidence="4" id="KW-1185">Reference proteome</keyword>
<sequence length="167" mass="18159">MGDGTTGPVPESTGAHGADIPVSPEVLALRDDITTFFRRLRKERADHKLTPSQLQALAHLEREGPMTARVLADFEQVTPQSIARTLALLEDGAMVTRGPDPADARASLVSLTESGRRMLIEDRERRSRWLAEVLESECTAHERELLFLAGRILRDLGASGPAPGGRG</sequence>
<proteinExistence type="predicted"/>
<gene>
    <name evidence="3" type="ORF">SAMN05444580_10957</name>
</gene>
<name>A0A1G6ZMF3_9NOCA</name>
<dbReference type="GO" id="GO:0003677">
    <property type="term" value="F:DNA binding"/>
    <property type="evidence" value="ECO:0007669"/>
    <property type="project" value="UniProtKB-KW"/>
</dbReference>
<evidence type="ECO:0000256" key="1">
    <source>
        <dbReference type="SAM" id="MobiDB-lite"/>
    </source>
</evidence>
<dbReference type="Proteomes" id="UP000199417">
    <property type="component" value="Unassembled WGS sequence"/>
</dbReference>
<accession>A0A1G6ZMF3</accession>
<dbReference type="EMBL" id="FNAB01000009">
    <property type="protein sequence ID" value="SDE03701.1"/>
    <property type="molecule type" value="Genomic_DNA"/>
</dbReference>
<keyword evidence="3" id="KW-0238">DNA-binding</keyword>
<organism evidence="3 4">
    <name type="scientific">Rhodococcus tukisamuensis</name>
    <dbReference type="NCBI Taxonomy" id="168276"/>
    <lineage>
        <taxon>Bacteria</taxon>
        <taxon>Bacillati</taxon>
        <taxon>Actinomycetota</taxon>
        <taxon>Actinomycetes</taxon>
        <taxon>Mycobacteriales</taxon>
        <taxon>Nocardiaceae</taxon>
        <taxon>Rhodococcus</taxon>
    </lineage>
</organism>